<dbReference type="Proteomes" id="UP000652153">
    <property type="component" value="Unassembled WGS sequence"/>
</dbReference>
<keyword evidence="3" id="KW-0804">Transcription</keyword>
<dbReference type="PROSITE" id="PS50949">
    <property type="entry name" value="HTH_GNTR"/>
    <property type="match status" value="1"/>
</dbReference>
<reference evidence="6" key="1">
    <citation type="journal article" date="2019" name="Int. J. Syst. Evol. Microbiol.">
        <title>The Global Catalogue of Microorganisms (GCM) 10K type strain sequencing project: providing services to taxonomists for standard genome sequencing and annotation.</title>
        <authorList>
            <consortium name="The Broad Institute Genomics Platform"/>
            <consortium name="The Broad Institute Genome Sequencing Center for Infectious Disease"/>
            <person name="Wu L."/>
            <person name="Ma J."/>
        </authorList>
    </citation>
    <scope>NUCLEOTIDE SEQUENCE [LARGE SCALE GENOMIC DNA]</scope>
    <source>
        <strain evidence="6">CGMCC 1.12770</strain>
    </source>
</reference>
<evidence type="ECO:0000259" key="4">
    <source>
        <dbReference type="PROSITE" id="PS50949"/>
    </source>
</evidence>
<dbReference type="SUPFAM" id="SSF46785">
    <property type="entry name" value="Winged helix' DNA-binding domain"/>
    <property type="match status" value="1"/>
</dbReference>
<name>A0ABQ1ZIH6_9BACL</name>
<keyword evidence="6" id="KW-1185">Reference proteome</keyword>
<proteinExistence type="predicted"/>
<dbReference type="PANTHER" id="PTHR38445">
    <property type="entry name" value="HTH-TYPE TRANSCRIPTIONAL REPRESSOR YTRA"/>
    <property type="match status" value="1"/>
</dbReference>
<gene>
    <name evidence="5" type="ORF">GCM10008014_44320</name>
</gene>
<comment type="caution">
    <text evidence="5">The sequence shown here is derived from an EMBL/GenBank/DDBJ whole genome shotgun (WGS) entry which is preliminary data.</text>
</comment>
<dbReference type="InterPro" id="IPR000524">
    <property type="entry name" value="Tscrpt_reg_HTH_GntR"/>
</dbReference>
<sequence length="151" mass="17833">MPFDYRWQIQNEGSPIINSNESWKQMKSTLDESQPIFHQIAMMIMDDIVEGRLKVEEQVPSTNELSRFYNINPATARKGLQELVDKGIIYKQRGVGMFVAKGAREALLVERKQHFYEEYIKPLLEEARRIRMDEDMIIDLIRGKKDKEREL</sequence>
<evidence type="ECO:0000256" key="3">
    <source>
        <dbReference type="ARBA" id="ARBA00023163"/>
    </source>
</evidence>
<dbReference type="InterPro" id="IPR036388">
    <property type="entry name" value="WH-like_DNA-bd_sf"/>
</dbReference>
<dbReference type="PANTHER" id="PTHR38445:SF10">
    <property type="entry name" value="GNTR-FAMILY TRANSCRIPTIONAL REGULATOR"/>
    <property type="match status" value="1"/>
</dbReference>
<accession>A0ABQ1ZIH6</accession>
<keyword evidence="1" id="KW-0805">Transcription regulation</keyword>
<feature type="domain" description="HTH gntR-type" evidence="4">
    <location>
        <begin position="34"/>
        <end position="102"/>
    </location>
</feature>
<keyword evidence="2" id="KW-0238">DNA-binding</keyword>
<evidence type="ECO:0000313" key="5">
    <source>
        <dbReference type="EMBL" id="GGH65192.1"/>
    </source>
</evidence>
<evidence type="ECO:0000256" key="1">
    <source>
        <dbReference type="ARBA" id="ARBA00023015"/>
    </source>
</evidence>
<dbReference type="CDD" id="cd07377">
    <property type="entry name" value="WHTH_GntR"/>
    <property type="match status" value="1"/>
</dbReference>
<dbReference type="InterPro" id="IPR036390">
    <property type="entry name" value="WH_DNA-bd_sf"/>
</dbReference>
<evidence type="ECO:0000256" key="2">
    <source>
        <dbReference type="ARBA" id="ARBA00023125"/>
    </source>
</evidence>
<dbReference type="Pfam" id="PF00392">
    <property type="entry name" value="GntR"/>
    <property type="match status" value="1"/>
</dbReference>
<organism evidence="5 6">
    <name type="scientific">Paenibacillus silvae</name>
    <dbReference type="NCBI Taxonomy" id="1325358"/>
    <lineage>
        <taxon>Bacteria</taxon>
        <taxon>Bacillati</taxon>
        <taxon>Bacillota</taxon>
        <taxon>Bacilli</taxon>
        <taxon>Bacillales</taxon>
        <taxon>Paenibacillaceae</taxon>
        <taxon>Paenibacillus</taxon>
    </lineage>
</organism>
<dbReference type="EMBL" id="BMFU01000008">
    <property type="protein sequence ID" value="GGH65192.1"/>
    <property type="molecule type" value="Genomic_DNA"/>
</dbReference>
<dbReference type="Gene3D" id="1.10.10.10">
    <property type="entry name" value="Winged helix-like DNA-binding domain superfamily/Winged helix DNA-binding domain"/>
    <property type="match status" value="1"/>
</dbReference>
<dbReference type="SMART" id="SM00345">
    <property type="entry name" value="HTH_GNTR"/>
    <property type="match status" value="1"/>
</dbReference>
<evidence type="ECO:0000313" key="6">
    <source>
        <dbReference type="Proteomes" id="UP000652153"/>
    </source>
</evidence>
<protein>
    <submittedName>
        <fullName evidence="5">GntR family transcriptional regulator</fullName>
    </submittedName>
</protein>